<dbReference type="GO" id="GO:0008270">
    <property type="term" value="F:zinc ion binding"/>
    <property type="evidence" value="ECO:0007669"/>
    <property type="project" value="UniProtKB-UniRule"/>
</dbReference>
<evidence type="ECO:0000313" key="2">
    <source>
        <dbReference type="EMBL" id="GAV76452.1"/>
    </source>
</evidence>
<dbReference type="GO" id="GO:0005634">
    <property type="term" value="C:nucleus"/>
    <property type="evidence" value="ECO:0007669"/>
    <property type="project" value="UniProtKB-SubCell"/>
</dbReference>
<dbReference type="GO" id="GO:0006355">
    <property type="term" value="P:regulation of DNA-templated transcription"/>
    <property type="evidence" value="ECO:0007669"/>
    <property type="project" value="UniProtKB-UniRule"/>
</dbReference>
<dbReference type="EMBL" id="BDDD01001491">
    <property type="protein sequence ID" value="GAV76452.1"/>
    <property type="molecule type" value="Genomic_DNA"/>
</dbReference>
<reference evidence="3" key="1">
    <citation type="submission" date="2016-04" db="EMBL/GenBank/DDBJ databases">
        <title>Cephalotus genome sequencing.</title>
        <authorList>
            <person name="Fukushima K."/>
            <person name="Hasebe M."/>
            <person name="Fang X."/>
        </authorList>
    </citation>
    <scope>NUCLEOTIDE SEQUENCE [LARGE SCALE GENOMIC DNA]</scope>
    <source>
        <strain evidence="3">cv. St1</strain>
    </source>
</reference>
<comment type="function">
    <text evidence="1">Putative transcription activator involved in regulating light control of development.</text>
</comment>
<keyword evidence="1" id="KW-0863">Zinc-finger</keyword>
<sequence>KKFVCDKAGWRAKNKEKENGSEVVSRCRETRARCMASLNVLWKKHGKWVVDSWLAKMWDLLLHWVPAFLKDTFVAGMTSSGRSESINSFFDGFVNSNTHLPEFIEQYNRALMLRRQTEERKDYWTMNSNPKLITKFPFEKTVADRYTTIMFKLFQVELHESVSCWYEMVSHHDAATAYIVGLCDEDKRKWWTVVYDEAQGVTLKCEYAKFETEGYFCKHILRIMQERHLTVIPEQYMLNRWAISVGIQWRVEFLQAMKMRIR</sequence>
<dbReference type="Proteomes" id="UP000187406">
    <property type="component" value="Unassembled WGS sequence"/>
</dbReference>
<comment type="similarity">
    <text evidence="1">Belongs to the FHY3/FAR1 family.</text>
</comment>
<keyword evidence="3" id="KW-1185">Reference proteome</keyword>
<keyword evidence="1" id="KW-0539">Nucleus</keyword>
<gene>
    <name evidence="2" type="ORF">CFOL_v3_19926</name>
</gene>
<evidence type="ECO:0000256" key="1">
    <source>
        <dbReference type="RuleBase" id="RU367018"/>
    </source>
</evidence>
<accession>A0A1Q3C8M7</accession>
<dbReference type="PANTHER" id="PTHR31669:SF304">
    <property type="entry name" value="PROTEIN FAR1-RELATED SEQUENCE"/>
    <property type="match status" value="1"/>
</dbReference>
<dbReference type="PANTHER" id="PTHR31669">
    <property type="entry name" value="PROTEIN FAR1-RELATED SEQUENCE 10-RELATED"/>
    <property type="match status" value="1"/>
</dbReference>
<dbReference type="InParanoid" id="A0A1Q3C8M7"/>
<feature type="non-terminal residue" evidence="2">
    <location>
        <position position="1"/>
    </location>
</feature>
<dbReference type="AlphaFoldDB" id="A0A1Q3C8M7"/>
<protein>
    <recommendedName>
        <fullName evidence="1">Protein FAR1-RELATED SEQUENCE</fullName>
    </recommendedName>
</protein>
<evidence type="ECO:0000313" key="3">
    <source>
        <dbReference type="Proteomes" id="UP000187406"/>
    </source>
</evidence>
<organism evidence="2 3">
    <name type="scientific">Cephalotus follicularis</name>
    <name type="common">Albany pitcher plant</name>
    <dbReference type="NCBI Taxonomy" id="3775"/>
    <lineage>
        <taxon>Eukaryota</taxon>
        <taxon>Viridiplantae</taxon>
        <taxon>Streptophyta</taxon>
        <taxon>Embryophyta</taxon>
        <taxon>Tracheophyta</taxon>
        <taxon>Spermatophyta</taxon>
        <taxon>Magnoliopsida</taxon>
        <taxon>eudicotyledons</taxon>
        <taxon>Gunneridae</taxon>
        <taxon>Pentapetalae</taxon>
        <taxon>rosids</taxon>
        <taxon>fabids</taxon>
        <taxon>Oxalidales</taxon>
        <taxon>Cephalotaceae</taxon>
        <taxon>Cephalotus</taxon>
    </lineage>
</organism>
<dbReference type="STRING" id="3775.A0A1Q3C8M7"/>
<dbReference type="OrthoDB" id="1928232at2759"/>
<keyword evidence="1" id="KW-0862">Zinc</keyword>
<proteinExistence type="inferred from homology"/>
<comment type="caution">
    <text evidence="2">The sequence shown here is derived from an EMBL/GenBank/DDBJ whole genome shotgun (WGS) entry which is preliminary data.</text>
</comment>
<dbReference type="InterPro" id="IPR031052">
    <property type="entry name" value="FHY3/FAR1"/>
</dbReference>
<keyword evidence="1" id="KW-0479">Metal-binding</keyword>
<name>A0A1Q3C8M7_CEPFO</name>
<comment type="subcellular location">
    <subcellularLocation>
        <location evidence="1">Nucleus</location>
    </subcellularLocation>
</comment>